<accession>A0A6G0VSQ6</accession>
<dbReference type="EMBL" id="VUJU01013333">
    <property type="protein sequence ID" value="KAF0705147.1"/>
    <property type="molecule type" value="Genomic_DNA"/>
</dbReference>
<keyword evidence="2" id="KW-1185">Reference proteome</keyword>
<protein>
    <submittedName>
        <fullName evidence="1">Uncharacterized protein</fullName>
    </submittedName>
</protein>
<comment type="caution">
    <text evidence="1">The sequence shown here is derived from an EMBL/GenBank/DDBJ whole genome shotgun (WGS) entry which is preliminary data.</text>
</comment>
<organism evidence="1 2">
    <name type="scientific">Aphis craccivora</name>
    <name type="common">Cowpea aphid</name>
    <dbReference type="NCBI Taxonomy" id="307492"/>
    <lineage>
        <taxon>Eukaryota</taxon>
        <taxon>Metazoa</taxon>
        <taxon>Ecdysozoa</taxon>
        <taxon>Arthropoda</taxon>
        <taxon>Hexapoda</taxon>
        <taxon>Insecta</taxon>
        <taxon>Pterygota</taxon>
        <taxon>Neoptera</taxon>
        <taxon>Paraneoptera</taxon>
        <taxon>Hemiptera</taxon>
        <taxon>Sternorrhyncha</taxon>
        <taxon>Aphidomorpha</taxon>
        <taxon>Aphidoidea</taxon>
        <taxon>Aphididae</taxon>
        <taxon>Aphidini</taxon>
        <taxon>Aphis</taxon>
        <taxon>Aphis</taxon>
    </lineage>
</organism>
<dbReference type="OrthoDB" id="6762378at2759"/>
<reference evidence="1 2" key="1">
    <citation type="submission" date="2019-08" db="EMBL/GenBank/DDBJ databases">
        <title>Whole genome of Aphis craccivora.</title>
        <authorList>
            <person name="Voronova N.V."/>
            <person name="Shulinski R.S."/>
            <person name="Bandarenka Y.V."/>
            <person name="Zhorov D.G."/>
            <person name="Warner D."/>
        </authorList>
    </citation>
    <scope>NUCLEOTIDE SEQUENCE [LARGE SCALE GENOMIC DNA]</scope>
    <source>
        <strain evidence="1">180601</strain>
        <tissue evidence="1">Whole Body</tissue>
    </source>
</reference>
<dbReference type="AlphaFoldDB" id="A0A6G0VSQ6"/>
<proteinExistence type="predicted"/>
<evidence type="ECO:0000313" key="1">
    <source>
        <dbReference type="EMBL" id="KAF0705147.1"/>
    </source>
</evidence>
<sequence length="304" mass="34707">VDSAMFPEDLFDPIDLKEYKNKKYQEQLQEMEILKKFHQPTTSIEFAEPSNIIPEITINSGSFISLTESNCLPFNEINSEFLDYPIYIEQHNLSTSNSNITSDLTSSSIEHNHLSTSYNTIDHLGTTALSDITPVDIIGIFSNQLINLKSQNITPVVPKQQIPRLKLLYQIEKTVEIDIHYLSLEESYDVANDIGLEEIEYQTPVWSDIKPGCFLLVDFIGGLRKKTHFKYVCLVKTVDEDDGEITVQGLQKEDDYSAVFSFIDNDISTITPEMIIAMLPCPNQKQQGRKTMYVFQSFVIVKEK</sequence>
<name>A0A6G0VSQ6_APHCR</name>
<dbReference type="Proteomes" id="UP000478052">
    <property type="component" value="Unassembled WGS sequence"/>
</dbReference>
<evidence type="ECO:0000313" key="2">
    <source>
        <dbReference type="Proteomes" id="UP000478052"/>
    </source>
</evidence>
<gene>
    <name evidence="1" type="ORF">FWK35_00037444</name>
</gene>
<feature type="non-terminal residue" evidence="1">
    <location>
        <position position="1"/>
    </location>
</feature>